<dbReference type="Gene3D" id="1.10.287.1260">
    <property type="match status" value="1"/>
</dbReference>
<dbReference type="InterPro" id="IPR023408">
    <property type="entry name" value="MscS_beta-dom_sf"/>
</dbReference>
<dbReference type="Proteomes" id="UP000633278">
    <property type="component" value="Unassembled WGS sequence"/>
</dbReference>
<feature type="transmembrane region" description="Helical" evidence="7">
    <location>
        <begin position="20"/>
        <end position="39"/>
    </location>
</feature>
<dbReference type="GO" id="GO:0008381">
    <property type="term" value="F:mechanosensitive monoatomic ion channel activity"/>
    <property type="evidence" value="ECO:0007669"/>
    <property type="project" value="InterPro"/>
</dbReference>
<organism evidence="11 12">
    <name type="scientific">Polaribacter pacificus</name>
    <dbReference type="NCBI Taxonomy" id="1775173"/>
    <lineage>
        <taxon>Bacteria</taxon>
        <taxon>Pseudomonadati</taxon>
        <taxon>Bacteroidota</taxon>
        <taxon>Flavobacteriia</taxon>
        <taxon>Flavobacteriales</taxon>
        <taxon>Flavobacteriaceae</taxon>
    </lineage>
</organism>
<evidence type="ECO:0000256" key="5">
    <source>
        <dbReference type="ARBA" id="ARBA00022989"/>
    </source>
</evidence>
<dbReference type="AlphaFoldDB" id="A0A917HWR1"/>
<comment type="subcellular location">
    <subcellularLocation>
        <location evidence="1">Cell membrane</location>
        <topology evidence="1">Multi-pass membrane protein</topology>
    </subcellularLocation>
</comment>
<keyword evidence="6 7" id="KW-0472">Membrane</keyword>
<dbReference type="SUPFAM" id="SSF82861">
    <property type="entry name" value="Mechanosensitive channel protein MscS (YggB), transmembrane region"/>
    <property type="match status" value="1"/>
</dbReference>
<keyword evidence="3" id="KW-1003">Cell membrane</keyword>
<dbReference type="Pfam" id="PF21088">
    <property type="entry name" value="MS_channel_1st"/>
    <property type="match status" value="1"/>
</dbReference>
<evidence type="ECO:0000256" key="7">
    <source>
        <dbReference type="SAM" id="Phobius"/>
    </source>
</evidence>
<keyword evidence="5 7" id="KW-1133">Transmembrane helix</keyword>
<dbReference type="SUPFAM" id="SSF82689">
    <property type="entry name" value="Mechanosensitive channel protein MscS (YggB), C-terminal domain"/>
    <property type="match status" value="1"/>
</dbReference>
<dbReference type="PANTHER" id="PTHR30221:SF1">
    <property type="entry name" value="SMALL-CONDUCTANCE MECHANOSENSITIVE CHANNEL"/>
    <property type="match status" value="1"/>
</dbReference>
<reference evidence="11" key="2">
    <citation type="submission" date="2020-09" db="EMBL/GenBank/DDBJ databases">
        <authorList>
            <person name="Sun Q."/>
            <person name="Zhou Y."/>
        </authorList>
    </citation>
    <scope>NUCLEOTIDE SEQUENCE</scope>
    <source>
        <strain evidence="11">CGMCC 1.15763</strain>
    </source>
</reference>
<dbReference type="InterPro" id="IPR008910">
    <property type="entry name" value="MSC_TM_helix"/>
</dbReference>
<dbReference type="RefSeq" id="WP_188598152.1">
    <property type="nucleotide sequence ID" value="NZ_BMJW01000001.1"/>
</dbReference>
<dbReference type="GO" id="GO:0005886">
    <property type="term" value="C:plasma membrane"/>
    <property type="evidence" value="ECO:0007669"/>
    <property type="project" value="UniProtKB-SubCell"/>
</dbReference>
<sequence>MNKYLDKATELLVKYAPDVIMALAILLFGLFFINLIIRLSKKLMTKANVDVTLKKFLSDLLGWILKALLIITVITKLGVPTTSFVAIIGAAGLAVGLALQGSLANFAGGALIMIFKPFKIGDYIKAQGEEGVVKSIEIFTTKLNTVDNKEVIIPNGALSNSSIVNYSTEEKRRVDLKFGVSYDADIKETKAVFAAIVNNHPLILKDPAPVIILTELADSSINFAVRSWTKTANYWTVYTEVLEQTKEALDKAGIEIPYPHQVEIRK</sequence>
<feature type="domain" description="Mechanosensitive ion channel MscS C-terminal" evidence="9">
    <location>
        <begin position="174"/>
        <end position="256"/>
    </location>
</feature>
<dbReference type="Pfam" id="PF21082">
    <property type="entry name" value="MS_channel_3rd"/>
    <property type="match status" value="1"/>
</dbReference>
<evidence type="ECO:0008006" key="13">
    <source>
        <dbReference type="Google" id="ProtNLM"/>
    </source>
</evidence>
<keyword evidence="12" id="KW-1185">Reference proteome</keyword>
<dbReference type="Pfam" id="PF00924">
    <property type="entry name" value="MS_channel_2nd"/>
    <property type="match status" value="1"/>
</dbReference>
<accession>A0A917HWR1</accession>
<feature type="transmembrane region" description="Helical" evidence="7">
    <location>
        <begin position="60"/>
        <end position="79"/>
    </location>
</feature>
<dbReference type="InterPro" id="IPR011014">
    <property type="entry name" value="MscS_channel_TM-2"/>
</dbReference>
<evidence type="ECO:0000259" key="8">
    <source>
        <dbReference type="Pfam" id="PF00924"/>
    </source>
</evidence>
<evidence type="ECO:0000259" key="9">
    <source>
        <dbReference type="Pfam" id="PF21082"/>
    </source>
</evidence>
<dbReference type="Gene3D" id="2.30.30.60">
    <property type="match status" value="1"/>
</dbReference>
<dbReference type="InterPro" id="IPR006685">
    <property type="entry name" value="MscS_channel_2nd"/>
</dbReference>
<evidence type="ECO:0000256" key="4">
    <source>
        <dbReference type="ARBA" id="ARBA00022692"/>
    </source>
</evidence>
<feature type="domain" description="Mechanosensitive ion channel MscS" evidence="8">
    <location>
        <begin position="102"/>
        <end position="167"/>
    </location>
</feature>
<dbReference type="Gene3D" id="3.30.70.100">
    <property type="match status" value="1"/>
</dbReference>
<evidence type="ECO:0000256" key="6">
    <source>
        <dbReference type="ARBA" id="ARBA00023136"/>
    </source>
</evidence>
<name>A0A917HWR1_9FLAO</name>
<dbReference type="InterPro" id="IPR011066">
    <property type="entry name" value="MscS_channel_C_sf"/>
</dbReference>
<evidence type="ECO:0000256" key="2">
    <source>
        <dbReference type="ARBA" id="ARBA00008017"/>
    </source>
</evidence>
<dbReference type="PANTHER" id="PTHR30221">
    <property type="entry name" value="SMALL-CONDUCTANCE MECHANOSENSITIVE CHANNEL"/>
    <property type="match status" value="1"/>
</dbReference>
<dbReference type="InterPro" id="IPR049278">
    <property type="entry name" value="MS_channel_C"/>
</dbReference>
<comment type="similarity">
    <text evidence="2">Belongs to the MscS (TC 1.A.23) family.</text>
</comment>
<dbReference type="Pfam" id="PF05552">
    <property type="entry name" value="MS_channel_1st_1"/>
    <property type="match status" value="1"/>
</dbReference>
<evidence type="ECO:0000313" key="12">
    <source>
        <dbReference type="Proteomes" id="UP000633278"/>
    </source>
</evidence>
<protein>
    <recommendedName>
        <fullName evidence="13">Small conductance mechanosensitive channel</fullName>
    </recommendedName>
</protein>
<comment type="caution">
    <text evidence="11">The sequence shown here is derived from an EMBL/GenBank/DDBJ whole genome shotgun (WGS) entry which is preliminary data.</text>
</comment>
<evidence type="ECO:0000259" key="10">
    <source>
        <dbReference type="Pfam" id="PF21088"/>
    </source>
</evidence>
<dbReference type="InterPro" id="IPR045275">
    <property type="entry name" value="MscS_archaea/bacteria_type"/>
</dbReference>
<proteinExistence type="inferred from homology"/>
<keyword evidence="4 7" id="KW-0812">Transmembrane</keyword>
<dbReference type="InterPro" id="IPR010920">
    <property type="entry name" value="LSM_dom_sf"/>
</dbReference>
<evidence type="ECO:0000256" key="1">
    <source>
        <dbReference type="ARBA" id="ARBA00004651"/>
    </source>
</evidence>
<gene>
    <name evidence="11" type="ORF">GCM10011416_09800</name>
</gene>
<feature type="transmembrane region" description="Helical" evidence="7">
    <location>
        <begin position="85"/>
        <end position="115"/>
    </location>
</feature>
<feature type="domain" description="Mechanosensitive ion channel transmembrane helices 2/3" evidence="10">
    <location>
        <begin position="67"/>
        <end position="100"/>
    </location>
</feature>
<dbReference type="InterPro" id="IPR049142">
    <property type="entry name" value="MS_channel_1st"/>
</dbReference>
<dbReference type="SUPFAM" id="SSF50182">
    <property type="entry name" value="Sm-like ribonucleoproteins"/>
    <property type="match status" value="1"/>
</dbReference>
<evidence type="ECO:0000256" key="3">
    <source>
        <dbReference type="ARBA" id="ARBA00022475"/>
    </source>
</evidence>
<reference evidence="11" key="1">
    <citation type="journal article" date="2014" name="Int. J. Syst. Evol. Microbiol.">
        <title>Complete genome sequence of Corynebacterium casei LMG S-19264T (=DSM 44701T), isolated from a smear-ripened cheese.</title>
        <authorList>
            <consortium name="US DOE Joint Genome Institute (JGI-PGF)"/>
            <person name="Walter F."/>
            <person name="Albersmeier A."/>
            <person name="Kalinowski J."/>
            <person name="Ruckert C."/>
        </authorList>
    </citation>
    <scope>NUCLEOTIDE SEQUENCE</scope>
    <source>
        <strain evidence="11">CGMCC 1.15763</strain>
    </source>
</reference>
<evidence type="ECO:0000313" key="11">
    <source>
        <dbReference type="EMBL" id="GGG94499.1"/>
    </source>
</evidence>
<dbReference type="EMBL" id="BMJW01000001">
    <property type="protein sequence ID" value="GGG94499.1"/>
    <property type="molecule type" value="Genomic_DNA"/>
</dbReference>